<dbReference type="EMBL" id="JAADJG010000197">
    <property type="protein sequence ID" value="KAF4452141.1"/>
    <property type="molecule type" value="Genomic_DNA"/>
</dbReference>
<dbReference type="CDD" id="cd11062">
    <property type="entry name" value="CYP58-like"/>
    <property type="match status" value="1"/>
</dbReference>
<name>A0A8H4KLR1_9HYPO</name>
<evidence type="ECO:0000313" key="7">
    <source>
        <dbReference type="EMBL" id="KAF4452141.1"/>
    </source>
</evidence>
<dbReference type="InterPro" id="IPR050121">
    <property type="entry name" value="Cytochrome_P450_monoxygenase"/>
</dbReference>
<dbReference type="Pfam" id="PF00067">
    <property type="entry name" value="p450"/>
    <property type="match status" value="1"/>
</dbReference>
<dbReference type="InterPro" id="IPR001128">
    <property type="entry name" value="Cyt_P450"/>
</dbReference>
<evidence type="ECO:0000256" key="2">
    <source>
        <dbReference type="ARBA" id="ARBA00022617"/>
    </source>
</evidence>
<dbReference type="InterPro" id="IPR017972">
    <property type="entry name" value="Cyt_P450_CS"/>
</dbReference>
<gene>
    <name evidence="7" type="ORF">F53441_4979</name>
</gene>
<keyword evidence="2 5" id="KW-0349">Heme</keyword>
<organism evidence="7 8">
    <name type="scientific">Fusarium austroafricanum</name>
    <dbReference type="NCBI Taxonomy" id="2364996"/>
    <lineage>
        <taxon>Eukaryota</taxon>
        <taxon>Fungi</taxon>
        <taxon>Dikarya</taxon>
        <taxon>Ascomycota</taxon>
        <taxon>Pezizomycotina</taxon>
        <taxon>Sordariomycetes</taxon>
        <taxon>Hypocreomycetidae</taxon>
        <taxon>Hypocreales</taxon>
        <taxon>Nectriaceae</taxon>
        <taxon>Fusarium</taxon>
        <taxon>Fusarium concolor species complex</taxon>
    </lineage>
</organism>
<feature type="region of interest" description="Disordered" evidence="6">
    <location>
        <begin position="565"/>
        <end position="584"/>
    </location>
</feature>
<dbReference type="Gene3D" id="1.10.630.10">
    <property type="entry name" value="Cytochrome P450"/>
    <property type="match status" value="1"/>
</dbReference>
<dbReference type="OrthoDB" id="3945418at2759"/>
<dbReference type="GO" id="GO:0016705">
    <property type="term" value="F:oxidoreductase activity, acting on paired donors, with incorporation or reduction of molecular oxygen"/>
    <property type="evidence" value="ECO:0007669"/>
    <property type="project" value="InterPro"/>
</dbReference>
<dbReference type="InterPro" id="IPR036396">
    <property type="entry name" value="Cyt_P450_sf"/>
</dbReference>
<dbReference type="InterPro" id="IPR002401">
    <property type="entry name" value="Cyt_P450_E_grp-I"/>
</dbReference>
<dbReference type="AlphaFoldDB" id="A0A8H4KLR1"/>
<evidence type="ECO:0000256" key="6">
    <source>
        <dbReference type="SAM" id="MobiDB-lite"/>
    </source>
</evidence>
<keyword evidence="3 5" id="KW-0479">Metal-binding</keyword>
<evidence type="ECO:0000256" key="3">
    <source>
        <dbReference type="ARBA" id="ARBA00022723"/>
    </source>
</evidence>
<protein>
    <submittedName>
        <fullName evidence="7">Cytochrome P450 oxidoreductase</fullName>
    </submittedName>
</protein>
<comment type="caution">
    <text evidence="7">The sequence shown here is derived from an EMBL/GenBank/DDBJ whole genome shotgun (WGS) entry which is preliminary data.</text>
</comment>
<dbReference type="GO" id="GO:0004497">
    <property type="term" value="F:monooxygenase activity"/>
    <property type="evidence" value="ECO:0007669"/>
    <property type="project" value="InterPro"/>
</dbReference>
<reference evidence="7" key="1">
    <citation type="submission" date="2020-01" db="EMBL/GenBank/DDBJ databases">
        <title>Identification and distribution of gene clusters putatively required for synthesis of sphingolipid metabolism inhibitors in phylogenetically diverse species of the filamentous fungus Fusarium.</title>
        <authorList>
            <person name="Kim H.-S."/>
            <person name="Busman M."/>
            <person name="Brown D.W."/>
            <person name="Divon H."/>
            <person name="Uhlig S."/>
            <person name="Proctor R.H."/>
        </authorList>
    </citation>
    <scope>NUCLEOTIDE SEQUENCE</scope>
    <source>
        <strain evidence="7">NRRL 53441</strain>
    </source>
</reference>
<feature type="binding site" description="axial binding residue" evidence="5">
    <location>
        <position position="473"/>
    </location>
    <ligand>
        <name>heme</name>
        <dbReference type="ChEBI" id="CHEBI:30413"/>
    </ligand>
    <ligandPart>
        <name>Fe</name>
        <dbReference type="ChEBI" id="CHEBI:18248"/>
    </ligandPart>
</feature>
<keyword evidence="8" id="KW-1185">Reference proteome</keyword>
<accession>A0A8H4KLR1</accession>
<dbReference type="PANTHER" id="PTHR24305">
    <property type="entry name" value="CYTOCHROME P450"/>
    <property type="match status" value="1"/>
</dbReference>
<proteinExistence type="predicted"/>
<feature type="compositionally biased region" description="Basic and acidic residues" evidence="6">
    <location>
        <begin position="573"/>
        <end position="582"/>
    </location>
</feature>
<dbReference type="PROSITE" id="PS00086">
    <property type="entry name" value="CYTOCHROME_P450"/>
    <property type="match status" value="1"/>
</dbReference>
<dbReference type="PANTHER" id="PTHR24305:SF147">
    <property type="entry name" value="P450, PUTATIVE (EUROFUNG)-RELATED"/>
    <property type="match status" value="1"/>
</dbReference>
<evidence type="ECO:0000256" key="5">
    <source>
        <dbReference type="PIRSR" id="PIRSR602401-1"/>
    </source>
</evidence>
<dbReference type="GO" id="GO:0005506">
    <property type="term" value="F:iron ion binding"/>
    <property type="evidence" value="ECO:0007669"/>
    <property type="project" value="InterPro"/>
</dbReference>
<dbReference type="GO" id="GO:0020037">
    <property type="term" value="F:heme binding"/>
    <property type="evidence" value="ECO:0007669"/>
    <property type="project" value="InterPro"/>
</dbReference>
<evidence type="ECO:0000313" key="8">
    <source>
        <dbReference type="Proteomes" id="UP000605986"/>
    </source>
</evidence>
<evidence type="ECO:0000256" key="4">
    <source>
        <dbReference type="ARBA" id="ARBA00023004"/>
    </source>
</evidence>
<dbReference type="PRINTS" id="PR00463">
    <property type="entry name" value="EP450I"/>
</dbReference>
<keyword evidence="4 5" id="KW-0408">Iron</keyword>
<dbReference type="SUPFAM" id="SSF48264">
    <property type="entry name" value="Cytochrome P450"/>
    <property type="match status" value="1"/>
</dbReference>
<comment type="cofactor">
    <cofactor evidence="1 5">
        <name>heme</name>
        <dbReference type="ChEBI" id="CHEBI:30413"/>
    </cofactor>
</comment>
<dbReference type="PRINTS" id="PR00385">
    <property type="entry name" value="P450"/>
</dbReference>
<evidence type="ECO:0000256" key="1">
    <source>
        <dbReference type="ARBA" id="ARBA00001971"/>
    </source>
</evidence>
<sequence length="754" mass="85186">MADSTWSAFRGAMSSLTARDYAVVVISSWFAFKLLQALYNISPLHPLHKVPGPKLAAATYIPEFYHDVILFGRYTHAIKKMHEKYGPIVRINPHETHCADMAFSDEIYAAGGRKRNKPAHQVAGSGAGTANAFGTIDHDLHRVRRAPVARFFSRAMIARLEEEIHDLVQTLCNKLLAENNNAKNRGPFDVAHAYSCFTSDAISSYCFGEAFGLLSQDDWQPNFREATLAVLKPVFVFRFFPFLVASVKLAKHLVPFLPTDTALLVRTLQIDIPARVEKTKSDLHAGIHYDRPTVFADLLQSEFEEKEKNTVRLAEEAVAVVNAGTETTSWTLAVITYFLLSQPETLKKLRDELSQAVEDPCHLPSWTELEHLPYLGAVINEGLRLGYGVSSRSARVPTTEDLVYRGEFNKKPMTLVIPRGYAIGMSAAIAHHDEANFPDSYSFIPERWLNEDNKPRKDLERSMIAFSKGSRGCLGKNLALCELHLSLTALALRVMPHMRLFETTERDIAYDHDMFVPMTEKGSKGVRVTIDKRFTEGPGGEFIYEPDATLKYHLSGGEPMLYAGSSRGIPNRARPENDKGVDGYHSPIILTDNKLAYFQRKANQEKPPSFSKEIKPLIFREREYVYYKMLLTQRGQDLTGFRHLALSHPYTPVPQHQLEQVGISKDDRESWEHSLRPRIPETMEYRNYQQWIILHLEEDSRQLALGNRDGLHAAARDVLRDICNSILLAIDHDGISGHSRKHGIDASFTRDSNV</sequence>
<dbReference type="Proteomes" id="UP000605986">
    <property type="component" value="Unassembled WGS sequence"/>
</dbReference>